<dbReference type="Gene3D" id="3.40.50.720">
    <property type="entry name" value="NAD(P)-binding Rossmann-like Domain"/>
    <property type="match status" value="1"/>
</dbReference>
<dbReference type="InterPro" id="IPR001509">
    <property type="entry name" value="Epimerase_deHydtase"/>
</dbReference>
<organism evidence="2">
    <name type="scientific">Roseihalotalea indica</name>
    <dbReference type="NCBI Taxonomy" id="2867963"/>
    <lineage>
        <taxon>Bacteria</taxon>
        <taxon>Pseudomonadati</taxon>
        <taxon>Bacteroidota</taxon>
        <taxon>Cytophagia</taxon>
        <taxon>Cytophagales</taxon>
        <taxon>Catalimonadaceae</taxon>
        <taxon>Roseihalotalea</taxon>
    </lineage>
</organism>
<evidence type="ECO:0000259" key="1">
    <source>
        <dbReference type="Pfam" id="PF01370"/>
    </source>
</evidence>
<proteinExistence type="predicted"/>
<accession>A0AA49JGP0</accession>
<dbReference type="SUPFAM" id="SSF51735">
    <property type="entry name" value="NAD(P)-binding Rossmann-fold domains"/>
    <property type="match status" value="1"/>
</dbReference>
<dbReference type="EMBL" id="CP120682">
    <property type="protein sequence ID" value="WKN37629.1"/>
    <property type="molecule type" value="Genomic_DNA"/>
</dbReference>
<gene>
    <name evidence="2" type="ORF">K4G66_02745</name>
</gene>
<sequence length="329" mass="36738">MYLVTGATGLIGSYICRNLLRQGHAIRALRRKSSSMALVEDIQDQIEWVEGDLLDVAALYSHTEGIEGIVHSAAFISYNSRDEGMMQKVNVEGTANMVNVALAREVNYFLHISSVAAVGKQRSQQLIDETHKLNPTDDLTGYARSKWLSEMEVWRGISEGLPAAIVNPSLVLGPGELNRSSTQIFKYIQEQRRFYTSGVVNYVDVRDVAEVARKIMDAGLTGERYILSAGSATYKQLFDKVAQALDKRPPNIKVGVPLIKWVSALDQARTFLTKQPPLVSNELAQVAKNTHTYSSKKVEEALKIQFRSLEETVRWCGKELSKKMEKSPM</sequence>
<dbReference type="InterPro" id="IPR051783">
    <property type="entry name" value="NAD(P)-dependent_oxidoreduct"/>
</dbReference>
<reference evidence="2" key="1">
    <citation type="journal article" date="2023" name="Comput. Struct. Biotechnol. J.">
        <title>Discovery of a novel marine Bacteroidetes with a rich repertoire of carbohydrate-active enzymes.</title>
        <authorList>
            <person name="Chen B."/>
            <person name="Liu G."/>
            <person name="Chen Q."/>
            <person name="Wang H."/>
            <person name="Liu L."/>
            <person name="Tang K."/>
        </authorList>
    </citation>
    <scope>NUCLEOTIDE SEQUENCE</scope>
    <source>
        <strain evidence="2">TK19036</strain>
    </source>
</reference>
<evidence type="ECO:0000313" key="2">
    <source>
        <dbReference type="EMBL" id="WKN37629.1"/>
    </source>
</evidence>
<name>A0AA49JGP0_9BACT</name>
<protein>
    <submittedName>
        <fullName evidence="2">NAD-dependent epimerase/dehydratase family protein</fullName>
    </submittedName>
</protein>
<dbReference type="GO" id="GO:0005737">
    <property type="term" value="C:cytoplasm"/>
    <property type="evidence" value="ECO:0007669"/>
    <property type="project" value="TreeGrafter"/>
</dbReference>
<reference evidence="2" key="2">
    <citation type="journal article" date="2024" name="Antonie Van Leeuwenhoek">
        <title>Roseihalotalea indica gen. nov., sp. nov., a halophilic Bacteroidetes from mesopelagic Southwest Indian Ocean with higher carbohydrate metabolic potential.</title>
        <authorList>
            <person name="Chen B."/>
            <person name="Zhang M."/>
            <person name="Lin D."/>
            <person name="Ye J."/>
            <person name="Tang K."/>
        </authorList>
    </citation>
    <scope>NUCLEOTIDE SEQUENCE</scope>
    <source>
        <strain evidence="2">TK19036</strain>
    </source>
</reference>
<dbReference type="Pfam" id="PF01370">
    <property type="entry name" value="Epimerase"/>
    <property type="match status" value="1"/>
</dbReference>
<dbReference type="PANTHER" id="PTHR48079:SF6">
    <property type="entry name" value="NAD(P)-BINDING DOMAIN-CONTAINING PROTEIN-RELATED"/>
    <property type="match status" value="1"/>
</dbReference>
<dbReference type="InterPro" id="IPR036291">
    <property type="entry name" value="NAD(P)-bd_dom_sf"/>
</dbReference>
<feature type="domain" description="NAD-dependent epimerase/dehydratase" evidence="1">
    <location>
        <begin position="3"/>
        <end position="225"/>
    </location>
</feature>
<dbReference type="GO" id="GO:0004029">
    <property type="term" value="F:aldehyde dehydrogenase (NAD+) activity"/>
    <property type="evidence" value="ECO:0007669"/>
    <property type="project" value="TreeGrafter"/>
</dbReference>
<dbReference type="PANTHER" id="PTHR48079">
    <property type="entry name" value="PROTEIN YEEZ"/>
    <property type="match status" value="1"/>
</dbReference>
<dbReference type="AlphaFoldDB" id="A0AA49JGP0"/>